<keyword evidence="4" id="KW-1185">Reference proteome</keyword>
<dbReference type="EMBL" id="CAUOFW020002358">
    <property type="protein sequence ID" value="CAK9153163.1"/>
    <property type="molecule type" value="Genomic_DNA"/>
</dbReference>
<dbReference type="AlphaFoldDB" id="A0ABC8SF71"/>
<accession>A0ABC8SF71</accession>
<feature type="chain" id="PRO_5044720931" description="Prolamin-like domain-containing protein" evidence="1">
    <location>
        <begin position="26"/>
        <end position="134"/>
    </location>
</feature>
<reference evidence="2 4" key="1">
    <citation type="submission" date="2024-02" db="EMBL/GenBank/DDBJ databases">
        <authorList>
            <person name="Vignale AGUSTIN F."/>
            <person name="Sosa J E."/>
            <person name="Modenutti C."/>
        </authorList>
    </citation>
    <scope>NUCLEOTIDE SEQUENCE [LARGE SCALE GENOMIC DNA]</scope>
</reference>
<evidence type="ECO:0000313" key="4">
    <source>
        <dbReference type="Proteomes" id="UP001642360"/>
    </source>
</evidence>
<keyword evidence="1" id="KW-0732">Signal</keyword>
<gene>
    <name evidence="2" type="ORF">ILEXP_LOCUS21410</name>
    <name evidence="3" type="ORF">ILEXP_LOCUS21411</name>
</gene>
<comment type="caution">
    <text evidence="2">The sequence shown here is derived from an EMBL/GenBank/DDBJ whole genome shotgun (WGS) entry which is preliminary data.</text>
</comment>
<evidence type="ECO:0000256" key="1">
    <source>
        <dbReference type="SAM" id="SignalP"/>
    </source>
</evidence>
<feature type="signal peptide" evidence="1">
    <location>
        <begin position="1"/>
        <end position="25"/>
    </location>
</feature>
<dbReference type="Proteomes" id="UP001642360">
    <property type="component" value="Unassembled WGS sequence"/>
</dbReference>
<dbReference type="EMBL" id="CAUOFW020002358">
    <property type="protein sequence ID" value="CAK9153162.1"/>
    <property type="molecule type" value="Genomic_DNA"/>
</dbReference>
<proteinExistence type="predicted"/>
<evidence type="ECO:0000313" key="2">
    <source>
        <dbReference type="EMBL" id="CAK9153162.1"/>
    </source>
</evidence>
<organism evidence="2 4">
    <name type="scientific">Ilex paraguariensis</name>
    <name type="common">yerba mate</name>
    <dbReference type="NCBI Taxonomy" id="185542"/>
    <lineage>
        <taxon>Eukaryota</taxon>
        <taxon>Viridiplantae</taxon>
        <taxon>Streptophyta</taxon>
        <taxon>Embryophyta</taxon>
        <taxon>Tracheophyta</taxon>
        <taxon>Spermatophyta</taxon>
        <taxon>Magnoliopsida</taxon>
        <taxon>eudicotyledons</taxon>
        <taxon>Gunneridae</taxon>
        <taxon>Pentapetalae</taxon>
        <taxon>asterids</taxon>
        <taxon>campanulids</taxon>
        <taxon>Aquifoliales</taxon>
        <taxon>Aquifoliaceae</taxon>
        <taxon>Ilex</taxon>
    </lineage>
</organism>
<evidence type="ECO:0008006" key="5">
    <source>
        <dbReference type="Google" id="ProtNLM"/>
    </source>
</evidence>
<protein>
    <recommendedName>
        <fullName evidence="5">Prolamin-like domain-containing protein</fullName>
    </recommendedName>
</protein>
<evidence type="ECO:0000313" key="3">
    <source>
        <dbReference type="EMBL" id="CAK9153163.1"/>
    </source>
</evidence>
<name>A0ABC8SF71_9AQUA</name>
<sequence length="134" mass="15115">MAKMVSAITLLFLAFMAMSTRQALAINVPYIDYILPPRPSRTWNYNVMPIPRRPLLGYPVGHEADCRAAHHKVHSCVHKPHGTLSDENCCNVIAEYREDCLPAELVHMKEKFLHYLIRHQCVPGHSTADPSLGA</sequence>